<feature type="region of interest" description="Disordered" evidence="1">
    <location>
        <begin position="734"/>
        <end position="765"/>
    </location>
</feature>
<sequence>MQVTRAHESVIWVRIGQLEAAQDNEGGLLRGEIIHLVRVLRTFSANNIFVNDAQYQITVSLSAPPPSNEMLDIIPPELLLRIATSLPLFAKPSTLLSLALTNRRTSRTVQSLIWTELILKEEERARWALEKIAEDPQKGRNVTGIYIRLELTEDQVLNDDEEKVGPNVLTRLRAVVDQGFLPKLERLEIHLDGDGWVEDPETGDFRNPLYPGLHHRFWESLKEFCPKLSKIALTGVKTESLDDGFDMGDGEFPEMVGGMLDFKNITSFTLEVYEGGFIDFEETLKSSIGSFAPRLEELSLGVVTGADGGLLDMTPLLQLNYPNWDKYGVDVETFMSFWKRHPTLESIKLQEQGYFSEDVTGIQDFLPNLKHLTARIKDVRMLVSLLHRLTSLSIYNCLQAQVAYLFRTLLSEGLPQLRSLTVNHIPDAIDYEEGSESTDENSSDLEGEPGFGGEISSSQYLDHVAHTAPNLEEFAWNEVNITEDLYELMKPHLSTFTSLKRFFYPEVQNARKFAEACPSLETVGRIYGQFETRPTFDYPLEHFIRDRYGTVVVPSENAAPANLLIGNLLRPFQCGFDRHPGSGVCLGLESGGILPWLGLLRTEGAAMHNPSTMVLSGLGLGAYALQTAWPRQPLLDDRWDFYRISNSSRIPQSSNEMLDNIPPELLLRIATSLPLFAKPSTLLSLALTNRRTSRTVQSLIWTELILKDEERARLALGKIAEDPQKGRNVTGIYIRSELTEDQAPNDDEEDSDSEGSDDDEDQVSPNVLTRLQAVVNKGYLPKLQRLEIHLDGDGWVQDPESSDFRYPPYPGLQLRFWESLKEHCPKLCKVALTGVKTEDLSGFHMDDGEFPEMVGGMLDFKNITSFTLEVYEGGFIDFEETLKSSIGSFAPRLEELNLGVVTGSDGGLLDMTPLLQLNYPVLKSIYMRNWDKYGVDVENFMSFWKRHPTLESIKLQEQGYFSEDVAGIQNFLPNLKHLTAPFKDVRMLVSLLHQLTSLSIYDSLKSQVPYLFCTFLPEGLPHLKSLTVNHLPGMTSQDIDYMEGEDWTDESTSDLDGGPASGGEISSSRYLGYVAGTAPNLEEFAWIQEATNGAEDVYEQMNPHLPTFTRLKRFFYHGELRKDFETGEVDEAEVDYLMKNARKYAEACPLLETVGEVVRSFETLSDYPLVRIIRDRDGGVVDTRLSFGHGMEVGQEDKAYPRVAQGQLN</sequence>
<organism evidence="2 3">
    <name type="scientific">Coprinopsis marcescibilis</name>
    <name type="common">Agaric fungus</name>
    <name type="synonym">Psathyrella marcescibilis</name>
    <dbReference type="NCBI Taxonomy" id="230819"/>
    <lineage>
        <taxon>Eukaryota</taxon>
        <taxon>Fungi</taxon>
        <taxon>Dikarya</taxon>
        <taxon>Basidiomycota</taxon>
        <taxon>Agaricomycotina</taxon>
        <taxon>Agaricomycetes</taxon>
        <taxon>Agaricomycetidae</taxon>
        <taxon>Agaricales</taxon>
        <taxon>Agaricineae</taxon>
        <taxon>Psathyrellaceae</taxon>
        <taxon>Coprinopsis</taxon>
    </lineage>
</organism>
<dbReference type="InterPro" id="IPR032675">
    <property type="entry name" value="LRR_dom_sf"/>
</dbReference>
<feature type="compositionally biased region" description="Acidic residues" evidence="1">
    <location>
        <begin position="739"/>
        <end position="762"/>
    </location>
</feature>
<dbReference type="PANTHER" id="PTHR47186:SF3">
    <property type="entry name" value="OS09G0267800 PROTEIN"/>
    <property type="match status" value="1"/>
</dbReference>
<dbReference type="AlphaFoldDB" id="A0A5C3KPQ0"/>
<evidence type="ECO:0000313" key="2">
    <source>
        <dbReference type="EMBL" id="TFK21833.1"/>
    </source>
</evidence>
<protein>
    <submittedName>
        <fullName evidence="2">Uncharacterized protein</fullName>
    </submittedName>
</protein>
<dbReference type="PANTHER" id="PTHR47186">
    <property type="entry name" value="LEUCINE-RICH REPEAT-CONTAINING PROTEIN 57"/>
    <property type="match status" value="1"/>
</dbReference>
<accession>A0A5C3KPQ0</accession>
<dbReference type="OrthoDB" id="2995895at2759"/>
<dbReference type="EMBL" id="ML210257">
    <property type="protein sequence ID" value="TFK21833.1"/>
    <property type="molecule type" value="Genomic_DNA"/>
</dbReference>
<evidence type="ECO:0000313" key="3">
    <source>
        <dbReference type="Proteomes" id="UP000307440"/>
    </source>
</evidence>
<proteinExistence type="predicted"/>
<dbReference type="Proteomes" id="UP000307440">
    <property type="component" value="Unassembled WGS sequence"/>
</dbReference>
<name>A0A5C3KPQ0_COPMA</name>
<keyword evidence="3" id="KW-1185">Reference proteome</keyword>
<dbReference type="Gene3D" id="3.80.10.10">
    <property type="entry name" value="Ribonuclease Inhibitor"/>
    <property type="match status" value="2"/>
</dbReference>
<gene>
    <name evidence="2" type="ORF">FA15DRAFT_658025</name>
</gene>
<reference evidence="2 3" key="1">
    <citation type="journal article" date="2019" name="Nat. Ecol. Evol.">
        <title>Megaphylogeny resolves global patterns of mushroom evolution.</title>
        <authorList>
            <person name="Varga T."/>
            <person name="Krizsan K."/>
            <person name="Foldi C."/>
            <person name="Dima B."/>
            <person name="Sanchez-Garcia M."/>
            <person name="Sanchez-Ramirez S."/>
            <person name="Szollosi G.J."/>
            <person name="Szarkandi J.G."/>
            <person name="Papp V."/>
            <person name="Albert L."/>
            <person name="Andreopoulos W."/>
            <person name="Angelini C."/>
            <person name="Antonin V."/>
            <person name="Barry K.W."/>
            <person name="Bougher N.L."/>
            <person name="Buchanan P."/>
            <person name="Buyck B."/>
            <person name="Bense V."/>
            <person name="Catcheside P."/>
            <person name="Chovatia M."/>
            <person name="Cooper J."/>
            <person name="Damon W."/>
            <person name="Desjardin D."/>
            <person name="Finy P."/>
            <person name="Geml J."/>
            <person name="Haridas S."/>
            <person name="Hughes K."/>
            <person name="Justo A."/>
            <person name="Karasinski D."/>
            <person name="Kautmanova I."/>
            <person name="Kiss B."/>
            <person name="Kocsube S."/>
            <person name="Kotiranta H."/>
            <person name="LaButti K.M."/>
            <person name="Lechner B.E."/>
            <person name="Liimatainen K."/>
            <person name="Lipzen A."/>
            <person name="Lukacs Z."/>
            <person name="Mihaltcheva S."/>
            <person name="Morgado L.N."/>
            <person name="Niskanen T."/>
            <person name="Noordeloos M.E."/>
            <person name="Ohm R.A."/>
            <person name="Ortiz-Santana B."/>
            <person name="Ovrebo C."/>
            <person name="Racz N."/>
            <person name="Riley R."/>
            <person name="Savchenko A."/>
            <person name="Shiryaev A."/>
            <person name="Soop K."/>
            <person name="Spirin V."/>
            <person name="Szebenyi C."/>
            <person name="Tomsovsky M."/>
            <person name="Tulloss R.E."/>
            <person name="Uehling J."/>
            <person name="Grigoriev I.V."/>
            <person name="Vagvolgyi C."/>
            <person name="Papp T."/>
            <person name="Martin F.M."/>
            <person name="Miettinen O."/>
            <person name="Hibbett D.S."/>
            <person name="Nagy L.G."/>
        </authorList>
    </citation>
    <scope>NUCLEOTIDE SEQUENCE [LARGE SCALE GENOMIC DNA]</scope>
    <source>
        <strain evidence="2 3">CBS 121175</strain>
    </source>
</reference>
<dbReference type="SUPFAM" id="SSF52047">
    <property type="entry name" value="RNI-like"/>
    <property type="match status" value="2"/>
</dbReference>
<evidence type="ECO:0000256" key="1">
    <source>
        <dbReference type="SAM" id="MobiDB-lite"/>
    </source>
</evidence>